<organism evidence="4 5">
    <name type="scientific">Suicoccus acidiformans</name>
    <dbReference type="NCBI Taxonomy" id="2036206"/>
    <lineage>
        <taxon>Bacteria</taxon>
        <taxon>Bacillati</taxon>
        <taxon>Bacillota</taxon>
        <taxon>Bacilli</taxon>
        <taxon>Lactobacillales</taxon>
        <taxon>Aerococcaceae</taxon>
        <taxon>Suicoccus</taxon>
    </lineage>
</organism>
<proteinExistence type="inferred from homology"/>
<evidence type="ECO:0000313" key="4">
    <source>
        <dbReference type="EMBL" id="AXY25964.1"/>
    </source>
</evidence>
<evidence type="ECO:0000256" key="1">
    <source>
        <dbReference type="ARBA" id="ARBA00022679"/>
    </source>
</evidence>
<dbReference type="InterPro" id="IPR018357">
    <property type="entry name" value="Hexapep_transf_CS"/>
</dbReference>
<gene>
    <name evidence="4" type="ORF">CL176_08110</name>
</gene>
<dbReference type="Pfam" id="PF00132">
    <property type="entry name" value="Hexapep"/>
    <property type="match status" value="1"/>
</dbReference>
<name>A0A347WLK7_9LACT</name>
<dbReference type="InterPro" id="IPR001451">
    <property type="entry name" value="Hexapep"/>
</dbReference>
<dbReference type="EC" id="2.3.1.-" evidence="3"/>
<comment type="similarity">
    <text evidence="3">Belongs to the transferase hexapeptide repeat family.</text>
</comment>
<dbReference type="InterPro" id="IPR039369">
    <property type="entry name" value="LacA-like"/>
</dbReference>
<dbReference type="GO" id="GO:0008870">
    <property type="term" value="F:galactoside O-acetyltransferase activity"/>
    <property type="evidence" value="ECO:0007669"/>
    <property type="project" value="TreeGrafter"/>
</dbReference>
<evidence type="ECO:0000256" key="2">
    <source>
        <dbReference type="ARBA" id="ARBA00022737"/>
    </source>
</evidence>
<sequence length="75" mass="8167">MGNDVWLGGNTVIKPRVTIGNNVVIGSGSVVTRDIPSHSIAAGNPARVIRTITETEERYWQELLADYQADPDTTE</sequence>
<dbReference type="SUPFAM" id="SSF51161">
    <property type="entry name" value="Trimeric LpxA-like enzymes"/>
    <property type="match status" value="1"/>
</dbReference>
<reference evidence="4 5" key="1">
    <citation type="submission" date="2017-09" db="EMBL/GenBank/DDBJ databases">
        <title>Complete genome sequence of Oxytococcus suis strain ZY16052.</title>
        <authorList>
            <person name="Li F."/>
        </authorList>
    </citation>
    <scope>NUCLEOTIDE SEQUENCE [LARGE SCALE GENOMIC DNA]</scope>
    <source>
        <strain evidence="4 5">ZY16052</strain>
    </source>
</reference>
<evidence type="ECO:0000313" key="5">
    <source>
        <dbReference type="Proteomes" id="UP000263232"/>
    </source>
</evidence>
<keyword evidence="2" id="KW-0677">Repeat</keyword>
<dbReference type="PANTHER" id="PTHR43017">
    <property type="entry name" value="GALACTOSIDE O-ACETYLTRANSFERASE"/>
    <property type="match status" value="1"/>
</dbReference>
<keyword evidence="3" id="KW-0012">Acyltransferase</keyword>
<dbReference type="OrthoDB" id="9812571at2"/>
<accession>A0A347WLK7</accession>
<dbReference type="EMBL" id="CP023434">
    <property type="protein sequence ID" value="AXY25964.1"/>
    <property type="molecule type" value="Genomic_DNA"/>
</dbReference>
<dbReference type="Proteomes" id="UP000263232">
    <property type="component" value="Chromosome"/>
</dbReference>
<dbReference type="AlphaFoldDB" id="A0A347WLK7"/>
<dbReference type="KEGG" id="abae:CL176_08110"/>
<evidence type="ECO:0000256" key="3">
    <source>
        <dbReference type="RuleBase" id="RU367021"/>
    </source>
</evidence>
<keyword evidence="5" id="KW-1185">Reference proteome</keyword>
<keyword evidence="1 3" id="KW-0808">Transferase</keyword>
<dbReference type="PANTHER" id="PTHR43017:SF1">
    <property type="entry name" value="ACETYLTRANSFERASE YJL218W-RELATED"/>
    <property type="match status" value="1"/>
</dbReference>
<protein>
    <recommendedName>
        <fullName evidence="3">Acetyltransferase</fullName>
        <ecNumber evidence="3">2.3.1.-</ecNumber>
    </recommendedName>
</protein>
<dbReference type="PROSITE" id="PS00101">
    <property type="entry name" value="HEXAPEP_TRANSFERASES"/>
    <property type="match status" value="1"/>
</dbReference>
<dbReference type="Gene3D" id="2.160.10.10">
    <property type="entry name" value="Hexapeptide repeat proteins"/>
    <property type="match status" value="1"/>
</dbReference>
<dbReference type="InterPro" id="IPR011004">
    <property type="entry name" value="Trimer_LpxA-like_sf"/>
</dbReference>